<comment type="caution">
    <text evidence="13">The sequence shown here is derived from an EMBL/GenBank/DDBJ whole genome shotgun (WGS) entry which is preliminary data.</text>
</comment>
<dbReference type="SMART" id="SM00965">
    <property type="entry name" value="STN"/>
    <property type="match status" value="1"/>
</dbReference>
<dbReference type="Pfam" id="PF00593">
    <property type="entry name" value="TonB_dep_Rec_b-barrel"/>
    <property type="match status" value="1"/>
</dbReference>
<dbReference type="InterPro" id="IPR023997">
    <property type="entry name" value="TonB-dep_OMP_SusC/RagA_CS"/>
</dbReference>
<keyword evidence="6" id="KW-0408">Iron</keyword>
<sequence>MNKLYLAGKDKPVFISYLRLFLLISVFITSTTQLSFGQTTYTFSFKQATLNTVISEIATKTNYQFVYDASFTQKAKPINAEIKSSDINEILTQVFKDQDFTYRVNGKTIVIKSKAAGENTYVLRGTVNDNEGLPMPGVTITQKGTNNMVHTDQNGYFAIYVSDSNNTLIFSYLGYEQKEVKYSRGASTTSIVVALTASKSILQEVVVTGYQTSNKANSAAAIPVVDNKTLNENINADLSAALEGRVAGLVFEKNPNNGTSAPVLRGISTLSMSNVGTAPLLVIDGLPTEQSLDDINPYDVESVSVLKDASAASIYGSRAANGIIVITTKKGSGNLKVTLNSDFFVSTKPNLANMHYASTSDVIDFEQAVYNRERSRYTNTAALFAYYGDVGSSVIRYYSPLYQLNRELEEGKINRGQFENTLDQWRQNDYIRDYADNVWQNEFRQRYNLSFAGGTAKQNTYVSFNFDDAKGRIKYNQNQNYNLYAKSSFQIKSWLNATIGINGNYSVVDATDGEFGNFDIQKRYERITDENGNLVISPFVGIRDGFTGSSVINPAIAAKINALPGFKSFNFNVLNQLQEGIAQQNYLSLRAFTNLEAKIWNGLSFNTQFQYENNRTNAEEYHDVNSYKMRYAINTLTGYNPTTNAYTYVDGFSTGGRYRQLNKQSSNYTFRNQLNFNQSFDQNTHQFNAIAGFEMRETFIPRTVEQLRYGYDPVTLTSALINAQSLSQTGAPSYISGNNRTLSTLSRTQSETKHRYFSVYSNVGYTLLGKYNLMGSLRIDRADFFGAEPKYRNRPLWSVGLGWNASEEDFLKQVQWINFLKLRATYGVNGNVDQSTTPYTIATRKNDNLFQSLQYINITQQPNPMLRWEKTATVNVGLDYSLFNNKLRGSIDVYDKHSSDLLATTDLDPTVGALTRRINAGELRNRGLEFSAGSEWFKRGDFRINSNLVLAFNRTKVEKINRAQGNASLYVSSPRDYFFEGEYYNSLYAYRYGGMTNGYPYILDENGNPSLTFDANGNPVPTSVKTVNNANALVNMGSLTPIYSGSLSQRFSYKQFDLNMLLIFSGGNKMRKETFDLGSNDLNNEIITQRYTTANPNGNPRLAVDYAENLLGSNYISTISSQWRNADINVVNGDYIKLRNISFSYNLPKTFVNKVNISSAKFTFQMNNIWYWSAAGNDIDPETYSVNGGSRTLPLPKTYLFGINLTL</sequence>
<evidence type="ECO:0000256" key="7">
    <source>
        <dbReference type="ARBA" id="ARBA00023077"/>
    </source>
</evidence>
<dbReference type="InterPro" id="IPR011662">
    <property type="entry name" value="Secretin/TonB_short_N"/>
</dbReference>
<name>A0ABW9J7F3_9SPHI</name>
<evidence type="ECO:0000313" key="14">
    <source>
        <dbReference type="Proteomes" id="UP001517247"/>
    </source>
</evidence>
<evidence type="ECO:0000256" key="8">
    <source>
        <dbReference type="ARBA" id="ARBA00023136"/>
    </source>
</evidence>
<evidence type="ECO:0000313" key="13">
    <source>
        <dbReference type="EMBL" id="MFN0256449.1"/>
    </source>
</evidence>
<keyword evidence="3 10" id="KW-1134">Transmembrane beta strand</keyword>
<dbReference type="InterPro" id="IPR036942">
    <property type="entry name" value="Beta-barrel_TonB_sf"/>
</dbReference>
<dbReference type="Pfam" id="PF07715">
    <property type="entry name" value="Plug"/>
    <property type="match status" value="1"/>
</dbReference>
<dbReference type="InterPro" id="IPR008969">
    <property type="entry name" value="CarboxyPept-like_regulatory"/>
</dbReference>
<keyword evidence="4" id="KW-0406">Ion transport</keyword>
<reference evidence="13 14" key="1">
    <citation type="submission" date="2024-12" db="EMBL/GenBank/DDBJ databases">
        <authorList>
            <person name="Hu S."/>
        </authorList>
    </citation>
    <scope>NUCLEOTIDE SEQUENCE [LARGE SCALE GENOMIC DNA]</scope>
    <source>
        <strain evidence="13 14">THG-T11</strain>
    </source>
</reference>
<evidence type="ECO:0000256" key="3">
    <source>
        <dbReference type="ARBA" id="ARBA00022452"/>
    </source>
</evidence>
<dbReference type="NCBIfam" id="TIGR04056">
    <property type="entry name" value="OMP_RagA_SusC"/>
    <property type="match status" value="1"/>
</dbReference>
<evidence type="ECO:0000256" key="5">
    <source>
        <dbReference type="ARBA" id="ARBA00022692"/>
    </source>
</evidence>
<comment type="subcellular location">
    <subcellularLocation>
        <location evidence="1 10">Cell outer membrane</location>
        <topology evidence="1 10">Multi-pass membrane protein</topology>
    </subcellularLocation>
</comment>
<keyword evidence="9 10" id="KW-0998">Cell outer membrane</keyword>
<dbReference type="Gene3D" id="2.40.170.20">
    <property type="entry name" value="TonB-dependent receptor, beta-barrel domain"/>
    <property type="match status" value="1"/>
</dbReference>
<evidence type="ECO:0000256" key="11">
    <source>
        <dbReference type="RuleBase" id="RU003357"/>
    </source>
</evidence>
<keyword evidence="14" id="KW-1185">Reference proteome</keyword>
<evidence type="ECO:0000256" key="2">
    <source>
        <dbReference type="ARBA" id="ARBA00022448"/>
    </source>
</evidence>
<proteinExistence type="inferred from homology"/>
<dbReference type="Pfam" id="PF07660">
    <property type="entry name" value="STN"/>
    <property type="match status" value="1"/>
</dbReference>
<protein>
    <submittedName>
        <fullName evidence="13">SusC/RagA family TonB-linked outer membrane protein</fullName>
    </submittedName>
</protein>
<evidence type="ECO:0000256" key="4">
    <source>
        <dbReference type="ARBA" id="ARBA00022496"/>
    </source>
</evidence>
<dbReference type="SUPFAM" id="SSF49464">
    <property type="entry name" value="Carboxypeptidase regulatory domain-like"/>
    <property type="match status" value="1"/>
</dbReference>
<gene>
    <name evidence="13" type="ORF">E6A44_012740</name>
</gene>
<comment type="similarity">
    <text evidence="10 11">Belongs to the TonB-dependent receptor family.</text>
</comment>
<keyword evidence="5 10" id="KW-0812">Transmembrane</keyword>
<dbReference type="InterPro" id="IPR012910">
    <property type="entry name" value="Plug_dom"/>
</dbReference>
<dbReference type="SUPFAM" id="SSF56935">
    <property type="entry name" value="Porins"/>
    <property type="match status" value="1"/>
</dbReference>
<evidence type="ECO:0000259" key="12">
    <source>
        <dbReference type="SMART" id="SM00965"/>
    </source>
</evidence>
<keyword evidence="8 10" id="KW-0472">Membrane</keyword>
<organism evidence="13 14">
    <name type="scientific">Pedobacter ureilyticus</name>
    <dbReference type="NCBI Taxonomy" id="1393051"/>
    <lineage>
        <taxon>Bacteria</taxon>
        <taxon>Pseudomonadati</taxon>
        <taxon>Bacteroidota</taxon>
        <taxon>Sphingobacteriia</taxon>
        <taxon>Sphingobacteriales</taxon>
        <taxon>Sphingobacteriaceae</taxon>
        <taxon>Pedobacter</taxon>
    </lineage>
</organism>
<dbReference type="InterPro" id="IPR039426">
    <property type="entry name" value="TonB-dep_rcpt-like"/>
</dbReference>
<dbReference type="Pfam" id="PF13715">
    <property type="entry name" value="CarbopepD_reg_2"/>
    <property type="match status" value="1"/>
</dbReference>
<evidence type="ECO:0000256" key="9">
    <source>
        <dbReference type="ARBA" id="ARBA00023237"/>
    </source>
</evidence>
<dbReference type="Proteomes" id="UP001517247">
    <property type="component" value="Unassembled WGS sequence"/>
</dbReference>
<dbReference type="Gene3D" id="3.55.50.30">
    <property type="match status" value="1"/>
</dbReference>
<keyword evidence="2 10" id="KW-0813">Transport</keyword>
<evidence type="ECO:0000256" key="6">
    <source>
        <dbReference type="ARBA" id="ARBA00023004"/>
    </source>
</evidence>
<feature type="domain" description="Secretin/TonB short N-terminal" evidence="12">
    <location>
        <begin position="63"/>
        <end position="114"/>
    </location>
</feature>
<accession>A0ABW9J7F3</accession>
<keyword evidence="4" id="KW-0410">Iron transport</keyword>
<dbReference type="NCBIfam" id="TIGR04057">
    <property type="entry name" value="SusC_RagA_signa"/>
    <property type="match status" value="1"/>
</dbReference>
<evidence type="ECO:0000256" key="10">
    <source>
        <dbReference type="PROSITE-ProRule" id="PRU01360"/>
    </source>
</evidence>
<dbReference type="Gene3D" id="2.60.40.1120">
    <property type="entry name" value="Carboxypeptidase-like, regulatory domain"/>
    <property type="match status" value="1"/>
</dbReference>
<evidence type="ECO:0000256" key="1">
    <source>
        <dbReference type="ARBA" id="ARBA00004571"/>
    </source>
</evidence>
<keyword evidence="7 11" id="KW-0798">TonB box</keyword>
<dbReference type="InterPro" id="IPR037066">
    <property type="entry name" value="Plug_dom_sf"/>
</dbReference>
<dbReference type="InterPro" id="IPR023996">
    <property type="entry name" value="TonB-dep_OMP_SusC/RagA"/>
</dbReference>
<dbReference type="RefSeq" id="WP_138723554.1">
    <property type="nucleotide sequence ID" value="NZ_SSHJ02000007.1"/>
</dbReference>
<dbReference type="Gene3D" id="2.170.130.10">
    <property type="entry name" value="TonB-dependent receptor, plug domain"/>
    <property type="match status" value="1"/>
</dbReference>
<dbReference type="PROSITE" id="PS52016">
    <property type="entry name" value="TONB_DEPENDENT_REC_3"/>
    <property type="match status" value="1"/>
</dbReference>
<dbReference type="InterPro" id="IPR000531">
    <property type="entry name" value="Beta-barrel_TonB"/>
</dbReference>
<dbReference type="EMBL" id="SSHJ02000007">
    <property type="protein sequence ID" value="MFN0256449.1"/>
    <property type="molecule type" value="Genomic_DNA"/>
</dbReference>